<evidence type="ECO:0000256" key="3">
    <source>
        <dbReference type="ARBA" id="ARBA00011489"/>
    </source>
</evidence>
<dbReference type="PANTHER" id="PTHR32021:SF52">
    <property type="entry name" value="CASP-LIKE PROTEIN"/>
    <property type="match status" value="1"/>
</dbReference>
<evidence type="ECO:0000256" key="4">
    <source>
        <dbReference type="ARBA" id="ARBA00022475"/>
    </source>
</evidence>
<sequence>MALRLSQSVFAAASVFAMVSGIGIGFSNHGAYFYMNLVLILQLMWSLFLACEDIFALRNKKYLHTRHNLLFIVCIDMAMAILIFTGASASAGLTILIMWDMKLCGAYPRLACRQFALSTTLAFITWLLQAASVFSGFRLLASFF</sequence>
<gene>
    <name evidence="10" type="primary">LOC123057202</name>
</gene>
<keyword evidence="4 8" id="KW-1003">Cell membrane</keyword>
<comment type="subcellular location">
    <subcellularLocation>
        <location evidence="1 8">Cell membrane</location>
        <topology evidence="1 8">Multi-pass membrane protein</topology>
    </subcellularLocation>
</comment>
<dbReference type="Pfam" id="PF04535">
    <property type="entry name" value="CASP_dom"/>
    <property type="match status" value="1"/>
</dbReference>
<comment type="caution">
    <text evidence="8">Lacks conserved residue(s) required for the propagation of feature annotation.</text>
</comment>
<evidence type="ECO:0000313" key="10">
    <source>
        <dbReference type="EnsemblPlants" id="TraesCS3A02G467800.1"/>
    </source>
</evidence>
<dbReference type="AlphaFoldDB" id="A0A3B6EQW2"/>
<reference evidence="10" key="1">
    <citation type="submission" date="2018-08" db="EMBL/GenBank/DDBJ databases">
        <authorList>
            <person name="Rossello M."/>
        </authorList>
    </citation>
    <scope>NUCLEOTIDE SEQUENCE [LARGE SCALE GENOMIC DNA]</scope>
    <source>
        <strain evidence="10">cv. Chinese Spring</strain>
    </source>
</reference>
<keyword evidence="7 8" id="KW-0472">Membrane</keyword>
<dbReference type="Gramene" id="TraesSYM3A03G01522610.1">
    <property type="protein sequence ID" value="TraesSYM3A03G01522610.1"/>
    <property type="gene ID" value="TraesSYM3A03G01522610"/>
</dbReference>
<feature type="transmembrane region" description="Helical" evidence="8">
    <location>
        <begin position="69"/>
        <end position="99"/>
    </location>
</feature>
<dbReference type="Gramene" id="TraesJAG3A03G01508290.1">
    <property type="protein sequence ID" value="TraesJAG3A03G01508290.1"/>
    <property type="gene ID" value="TraesJAG3A03G01508290"/>
</dbReference>
<comment type="subunit">
    <text evidence="3 8">Homodimer and heterodimers.</text>
</comment>
<dbReference type="Gramene" id="TraesLDM3A03G01499980.1">
    <property type="protein sequence ID" value="TraesLDM3A03G01499980.1"/>
    <property type="gene ID" value="TraesLDM3A03G01499980"/>
</dbReference>
<name>A0A3B6EQW2_WHEAT</name>
<evidence type="ECO:0000259" key="9">
    <source>
        <dbReference type="Pfam" id="PF04535"/>
    </source>
</evidence>
<proteinExistence type="inferred from homology"/>
<evidence type="ECO:0000313" key="11">
    <source>
        <dbReference type="Proteomes" id="UP000019116"/>
    </source>
</evidence>
<evidence type="ECO:0000256" key="6">
    <source>
        <dbReference type="ARBA" id="ARBA00022989"/>
    </source>
</evidence>
<dbReference type="Proteomes" id="UP000019116">
    <property type="component" value="Chromosome 3A"/>
</dbReference>
<dbReference type="OrthoDB" id="594350at2759"/>
<feature type="transmembrane region" description="Helical" evidence="8">
    <location>
        <begin position="31"/>
        <end position="57"/>
    </location>
</feature>
<accession>A0A3B6EQW2</accession>
<evidence type="ECO:0000256" key="5">
    <source>
        <dbReference type="ARBA" id="ARBA00022692"/>
    </source>
</evidence>
<reference evidence="10" key="2">
    <citation type="submission" date="2018-10" db="UniProtKB">
        <authorList>
            <consortium name="EnsemblPlants"/>
        </authorList>
    </citation>
    <scope>IDENTIFICATION</scope>
</reference>
<dbReference type="Gramene" id="TraesCS3A02G467800.1">
    <property type="protein sequence ID" value="TraesCS3A02G467800.1"/>
    <property type="gene ID" value="TraesCS3A02G467800"/>
</dbReference>
<organism evidence="10">
    <name type="scientific">Triticum aestivum</name>
    <name type="common">Wheat</name>
    <dbReference type="NCBI Taxonomy" id="4565"/>
    <lineage>
        <taxon>Eukaryota</taxon>
        <taxon>Viridiplantae</taxon>
        <taxon>Streptophyta</taxon>
        <taxon>Embryophyta</taxon>
        <taxon>Tracheophyta</taxon>
        <taxon>Spermatophyta</taxon>
        <taxon>Magnoliopsida</taxon>
        <taxon>Liliopsida</taxon>
        <taxon>Poales</taxon>
        <taxon>Poaceae</taxon>
        <taxon>BOP clade</taxon>
        <taxon>Pooideae</taxon>
        <taxon>Triticodae</taxon>
        <taxon>Triticeae</taxon>
        <taxon>Triticinae</taxon>
        <taxon>Triticum</taxon>
    </lineage>
</organism>
<dbReference type="Gramene" id="TraesCLE_scaffold_010700_01G000200.1">
    <property type="protein sequence ID" value="TraesCLE_scaffold_010700_01G000200.1"/>
    <property type="gene ID" value="TraesCLE_scaffold_010700_01G000200"/>
</dbReference>
<dbReference type="EnsemblPlants" id="TraesCS3A02G467800.1">
    <property type="protein sequence ID" value="TraesCS3A02G467800.1"/>
    <property type="gene ID" value="TraesCS3A02G467800"/>
</dbReference>
<evidence type="ECO:0000256" key="2">
    <source>
        <dbReference type="ARBA" id="ARBA00007651"/>
    </source>
</evidence>
<evidence type="ECO:0000256" key="1">
    <source>
        <dbReference type="ARBA" id="ARBA00004651"/>
    </source>
</evidence>
<dbReference type="Gramene" id="TraesSTA3A03G01491410.1">
    <property type="protein sequence ID" value="TraesSTA3A03G01491410.1"/>
    <property type="gene ID" value="TraesSTA3A03G01491410"/>
</dbReference>
<dbReference type="GO" id="GO:0005886">
    <property type="term" value="C:plasma membrane"/>
    <property type="evidence" value="ECO:0007669"/>
    <property type="project" value="UniProtKB-SubCell"/>
</dbReference>
<dbReference type="PANTHER" id="PTHR32021">
    <property type="entry name" value="CASP-LIKE PROTEIN 5B3"/>
    <property type="match status" value="1"/>
</dbReference>
<feature type="transmembrane region" description="Helical" evidence="8">
    <location>
        <begin position="119"/>
        <end position="141"/>
    </location>
</feature>
<dbReference type="OMA" id="MFWLLAC"/>
<dbReference type="InterPro" id="IPR045009">
    <property type="entry name" value="CASPL-5"/>
</dbReference>
<dbReference type="GO" id="GO:0016020">
    <property type="term" value="C:membrane"/>
    <property type="evidence" value="ECO:0000318"/>
    <property type="project" value="GO_Central"/>
</dbReference>
<dbReference type="Gramene" id="TraesCS3A03G1089700.1">
    <property type="protein sequence ID" value="TraesCS3A03G1089700.1.CDS"/>
    <property type="gene ID" value="TraesCS3A03G1089700"/>
</dbReference>
<dbReference type="Gramene" id="TraesNOR3A03G01521120.1">
    <property type="protein sequence ID" value="TraesNOR3A03G01521120.1"/>
    <property type="gene ID" value="TraesNOR3A03G01521120"/>
</dbReference>
<feature type="domain" description="Casparian strip membrane protein" evidence="9">
    <location>
        <begin position="2"/>
        <end position="128"/>
    </location>
</feature>
<protein>
    <recommendedName>
        <fullName evidence="8">CASP-like protein</fullName>
    </recommendedName>
</protein>
<comment type="similarity">
    <text evidence="2 8">Belongs to the Casparian strip membrane proteins (CASP) family.</text>
</comment>
<evidence type="ECO:0000256" key="8">
    <source>
        <dbReference type="RuleBase" id="RU361233"/>
    </source>
</evidence>
<dbReference type="InterPro" id="IPR006702">
    <property type="entry name" value="CASP_dom"/>
</dbReference>
<keyword evidence="11" id="KW-1185">Reference proteome</keyword>
<evidence type="ECO:0000256" key="7">
    <source>
        <dbReference type="ARBA" id="ARBA00023136"/>
    </source>
</evidence>
<keyword evidence="6 8" id="KW-1133">Transmembrane helix</keyword>
<dbReference type="Gramene" id="TraesRN3A0101114600.1">
    <property type="protein sequence ID" value="TraesRN3A0101114600.1"/>
    <property type="gene ID" value="TraesRN3A0101114600"/>
</dbReference>
<keyword evidence="5 8" id="KW-0812">Transmembrane</keyword>